<feature type="non-terminal residue" evidence="1">
    <location>
        <position position="106"/>
    </location>
</feature>
<dbReference type="Proteomes" id="UP000287917">
    <property type="component" value="Unassembled WGS sequence"/>
</dbReference>
<gene>
    <name evidence="1" type="ORF">DSY96_10435</name>
</gene>
<accession>A0A432GGB7</accession>
<dbReference type="AlphaFoldDB" id="A0A432GGB7"/>
<sequence length="106" mass="12103">MFFVSLPIQVFSQNDLDIPQLSIKTQSYFHNPDTGTFVYRNAKVEWEGITVESTEIHYHPETNRLTAKGYVRVTEGEIVAVMDELEINVKDGTGIFRDTIVYDASN</sequence>
<dbReference type="EMBL" id="QNZK01000355">
    <property type="protein sequence ID" value="RTZ82150.1"/>
    <property type="molecule type" value="Genomic_DNA"/>
</dbReference>
<reference evidence="1 2" key="1">
    <citation type="submission" date="2018-06" db="EMBL/GenBank/DDBJ databases">
        <title>Combined omics and stable isotope probing to characterize newly discovered Mariana Back-Arc vent microbial communities.</title>
        <authorList>
            <person name="Trembath-Reichert E."/>
            <person name="Huber J.A."/>
        </authorList>
    </citation>
    <scope>NUCLEOTIDE SEQUENCE [LARGE SCALE GENOMIC DNA]</scope>
    <source>
        <strain evidence="1">MAG 58</strain>
    </source>
</reference>
<organism evidence="1 2">
    <name type="scientific">SAR324 cluster bacterium</name>
    <dbReference type="NCBI Taxonomy" id="2024889"/>
    <lineage>
        <taxon>Bacteria</taxon>
        <taxon>Deltaproteobacteria</taxon>
        <taxon>SAR324 cluster</taxon>
    </lineage>
</organism>
<name>A0A432GGB7_9DELT</name>
<evidence type="ECO:0000313" key="1">
    <source>
        <dbReference type="EMBL" id="RTZ82150.1"/>
    </source>
</evidence>
<proteinExistence type="predicted"/>
<evidence type="ECO:0000313" key="2">
    <source>
        <dbReference type="Proteomes" id="UP000287917"/>
    </source>
</evidence>
<protein>
    <submittedName>
        <fullName evidence="1">LPS-assembly protein LptD</fullName>
    </submittedName>
</protein>
<comment type="caution">
    <text evidence="1">The sequence shown here is derived from an EMBL/GenBank/DDBJ whole genome shotgun (WGS) entry which is preliminary data.</text>
</comment>